<dbReference type="Proteomes" id="UP000184192">
    <property type="component" value="Unassembled WGS sequence"/>
</dbReference>
<reference evidence="4" key="2">
    <citation type="submission" date="2016-11" db="EMBL/GenBank/DDBJ databases">
        <authorList>
            <person name="Varghese N."/>
            <person name="Submissions S."/>
        </authorList>
    </citation>
    <scope>NUCLEOTIDE SEQUENCE [LARGE SCALE GENOMIC DNA]</scope>
    <source>
        <strain evidence="4">DSM 26884</strain>
    </source>
</reference>
<dbReference type="Pfam" id="PF13302">
    <property type="entry name" value="Acetyltransf_3"/>
    <property type="match status" value="1"/>
</dbReference>
<accession>A0A1M6CY04</accession>
<protein>
    <submittedName>
        <fullName evidence="2 3">N-acetyltransferase</fullName>
    </submittedName>
</protein>
<dbReference type="EMBL" id="QSCF01000021">
    <property type="protein sequence ID" value="RGX77940.1"/>
    <property type="molecule type" value="Genomic_DNA"/>
</dbReference>
<evidence type="ECO:0000313" key="2">
    <source>
        <dbReference type="EMBL" id="RGX77940.1"/>
    </source>
</evidence>
<dbReference type="AlphaFoldDB" id="A0A1M6CY04"/>
<feature type="domain" description="N-acetyltransferase" evidence="1">
    <location>
        <begin position="22"/>
        <end position="168"/>
    </location>
</feature>
<evidence type="ECO:0000313" key="3">
    <source>
        <dbReference type="EMBL" id="SHI65741.1"/>
    </source>
</evidence>
<reference evidence="2 5" key="3">
    <citation type="submission" date="2018-08" db="EMBL/GenBank/DDBJ databases">
        <title>A genome reference for cultivated species of the human gut microbiota.</title>
        <authorList>
            <person name="Zou Y."/>
            <person name="Xue W."/>
            <person name="Luo G."/>
        </authorList>
    </citation>
    <scope>NUCLEOTIDE SEQUENCE [LARGE SCALE GENOMIC DNA]</scope>
    <source>
        <strain evidence="2 5">OF03-9BH</strain>
    </source>
</reference>
<evidence type="ECO:0000313" key="4">
    <source>
        <dbReference type="Proteomes" id="UP000184192"/>
    </source>
</evidence>
<dbReference type="eggNOG" id="COG1670">
    <property type="taxonomic scope" value="Bacteria"/>
</dbReference>
<dbReference type="InterPro" id="IPR016181">
    <property type="entry name" value="Acyl_CoA_acyltransferase"/>
</dbReference>
<sequence>MIIAQKENYILRTWEASDAESLAVQLNNKKVWDNCRDALPHPYKLENAQAILEIIGKKEGIHDFCIEVNGKAVGNIGFMPESDVQRFNAEVGYLIGEPYWGQGIVTDALKEAIRYYFAHTPIIRVFAFVFEYNLPSMRVLEKAGFNKIGIMHKSIYKNDAFCDAHYFELLKETLVD</sequence>
<proteinExistence type="predicted"/>
<evidence type="ECO:0000313" key="5">
    <source>
        <dbReference type="Proteomes" id="UP000286075"/>
    </source>
</evidence>
<keyword evidence="3" id="KW-0808">Transferase</keyword>
<name>A0A1M6CY04_9BACE</name>
<dbReference type="RefSeq" id="WP_025831428.1">
    <property type="nucleotide sequence ID" value="NZ_CABMFG010000021.1"/>
</dbReference>
<organism evidence="3 4">
    <name type="scientific">Bacteroides stercorirosoris</name>
    <dbReference type="NCBI Taxonomy" id="871324"/>
    <lineage>
        <taxon>Bacteria</taxon>
        <taxon>Pseudomonadati</taxon>
        <taxon>Bacteroidota</taxon>
        <taxon>Bacteroidia</taxon>
        <taxon>Bacteroidales</taxon>
        <taxon>Bacteroidaceae</taxon>
        <taxon>Bacteroides</taxon>
    </lineage>
</organism>
<dbReference type="OrthoDB" id="9788916at2"/>
<dbReference type="PANTHER" id="PTHR43328">
    <property type="entry name" value="ACETYLTRANSFERASE-RELATED"/>
    <property type="match status" value="1"/>
</dbReference>
<dbReference type="EMBL" id="FQZN01000005">
    <property type="protein sequence ID" value="SHI65741.1"/>
    <property type="molecule type" value="Genomic_DNA"/>
</dbReference>
<dbReference type="PANTHER" id="PTHR43328:SF1">
    <property type="entry name" value="N-ACETYLTRANSFERASE DOMAIN-CONTAINING PROTEIN"/>
    <property type="match status" value="1"/>
</dbReference>
<dbReference type="SUPFAM" id="SSF55729">
    <property type="entry name" value="Acyl-CoA N-acyltransferases (Nat)"/>
    <property type="match status" value="1"/>
</dbReference>
<reference evidence="3" key="1">
    <citation type="submission" date="2016-11" db="EMBL/GenBank/DDBJ databases">
        <authorList>
            <person name="Jaros S."/>
            <person name="Januszkiewicz K."/>
            <person name="Wedrychowicz H."/>
        </authorList>
    </citation>
    <scope>NUCLEOTIDE SEQUENCE [LARGE SCALE GENOMIC DNA]</scope>
    <source>
        <strain evidence="3">DSM 26884</strain>
    </source>
</reference>
<dbReference type="GeneID" id="92711333"/>
<dbReference type="GO" id="GO:0016747">
    <property type="term" value="F:acyltransferase activity, transferring groups other than amino-acyl groups"/>
    <property type="evidence" value="ECO:0007669"/>
    <property type="project" value="InterPro"/>
</dbReference>
<dbReference type="Gene3D" id="3.40.630.30">
    <property type="match status" value="1"/>
</dbReference>
<dbReference type="InterPro" id="IPR000182">
    <property type="entry name" value="GNAT_dom"/>
</dbReference>
<evidence type="ECO:0000259" key="1">
    <source>
        <dbReference type="PROSITE" id="PS51186"/>
    </source>
</evidence>
<dbReference type="PROSITE" id="PS51186">
    <property type="entry name" value="GNAT"/>
    <property type="match status" value="1"/>
</dbReference>
<keyword evidence="4" id="KW-1185">Reference proteome</keyword>
<dbReference type="Proteomes" id="UP000286075">
    <property type="component" value="Unassembled WGS sequence"/>
</dbReference>
<gene>
    <name evidence="2" type="ORF">DXA68_13735</name>
    <name evidence="3" type="ORF">SAMN05444350_105104</name>
</gene>